<sequence length="100" mass="11019">MIICNLQDVTQTHGATTVFENINWQIKSEERIGLIGRNGEGKTTLLYLLAGLTAPAKGTVSWSKNETKGMLEQLPNVNENEIVETILYQAFSSIPSFGSF</sequence>
<organism evidence="2 3">
    <name type="scientific">Tigheibacillus jepli</name>
    <dbReference type="NCBI Taxonomy" id="3035914"/>
    <lineage>
        <taxon>Bacteria</taxon>
        <taxon>Bacillati</taxon>
        <taxon>Bacillota</taxon>
        <taxon>Bacilli</taxon>
        <taxon>Bacillales</taxon>
        <taxon>Bacillaceae</taxon>
        <taxon>Tigheibacillus</taxon>
    </lineage>
</organism>
<dbReference type="InterPro" id="IPR027417">
    <property type="entry name" value="P-loop_NTPase"/>
</dbReference>
<dbReference type="PANTHER" id="PTHR42855">
    <property type="entry name" value="ABC TRANSPORTER ATP-BINDING SUBUNIT"/>
    <property type="match status" value="1"/>
</dbReference>
<evidence type="ECO:0000313" key="2">
    <source>
        <dbReference type="EMBL" id="MDY0406973.1"/>
    </source>
</evidence>
<dbReference type="PANTHER" id="PTHR42855:SF2">
    <property type="entry name" value="DRUG RESISTANCE ABC TRANSPORTER,ATP-BINDING PROTEIN"/>
    <property type="match status" value="1"/>
</dbReference>
<dbReference type="Pfam" id="PF00005">
    <property type="entry name" value="ABC_tran"/>
    <property type="match status" value="1"/>
</dbReference>
<keyword evidence="2" id="KW-0547">Nucleotide-binding</keyword>
<comment type="caution">
    <text evidence="2">The sequence shown here is derived from an EMBL/GenBank/DDBJ whole genome shotgun (WGS) entry which is preliminary data.</text>
</comment>
<dbReference type="Gene3D" id="3.40.50.300">
    <property type="entry name" value="P-loop containing nucleotide triphosphate hydrolases"/>
    <property type="match status" value="1"/>
</dbReference>
<dbReference type="GO" id="GO:0005524">
    <property type="term" value="F:ATP binding"/>
    <property type="evidence" value="ECO:0007669"/>
    <property type="project" value="UniProtKB-KW"/>
</dbReference>
<evidence type="ECO:0000259" key="1">
    <source>
        <dbReference type="Pfam" id="PF00005"/>
    </source>
</evidence>
<dbReference type="Proteomes" id="UP001228376">
    <property type="component" value="Unassembled WGS sequence"/>
</dbReference>
<feature type="domain" description="ABC transporter" evidence="1">
    <location>
        <begin position="20"/>
        <end position="69"/>
    </location>
</feature>
<dbReference type="InterPro" id="IPR003439">
    <property type="entry name" value="ABC_transporter-like_ATP-bd"/>
</dbReference>
<dbReference type="SUPFAM" id="SSF52540">
    <property type="entry name" value="P-loop containing nucleoside triphosphate hydrolases"/>
    <property type="match status" value="1"/>
</dbReference>
<evidence type="ECO:0000313" key="3">
    <source>
        <dbReference type="Proteomes" id="UP001228376"/>
    </source>
</evidence>
<protein>
    <submittedName>
        <fullName evidence="2">ATP-binding cassette domain-containing protein</fullName>
    </submittedName>
</protein>
<keyword evidence="2" id="KW-0067">ATP-binding</keyword>
<proteinExistence type="predicted"/>
<keyword evidence="3" id="KW-1185">Reference proteome</keyword>
<dbReference type="InterPro" id="IPR051309">
    <property type="entry name" value="ABCF_ATPase"/>
</dbReference>
<name>A0ABU5CNE8_9BACI</name>
<accession>A0ABU5CNE8</accession>
<gene>
    <name evidence="2" type="ORF">P5G51_017960</name>
</gene>
<dbReference type="EMBL" id="JAROCA020000003">
    <property type="protein sequence ID" value="MDY0406973.1"/>
    <property type="molecule type" value="Genomic_DNA"/>
</dbReference>
<reference evidence="2 3" key="1">
    <citation type="submission" date="2023-10" db="EMBL/GenBank/DDBJ databases">
        <title>179-bfca-hs.</title>
        <authorList>
            <person name="Miliotis G."/>
            <person name="Sengupta P."/>
            <person name="Hameed A."/>
            <person name="Chuvochina M."/>
            <person name="Mcdonagh F."/>
            <person name="Simpson A.C."/>
            <person name="Singh N.K."/>
            <person name="Rekha P.D."/>
            <person name="Raman K."/>
            <person name="Hugenholtz P."/>
            <person name="Venkateswaran K."/>
        </authorList>
    </citation>
    <scope>NUCLEOTIDE SEQUENCE [LARGE SCALE GENOMIC DNA]</scope>
    <source>
        <strain evidence="2 3">179-BFC-A-HS</strain>
    </source>
</reference>
<dbReference type="RefSeq" id="WP_306068198.1">
    <property type="nucleotide sequence ID" value="NZ_JAROCA020000003.1"/>
</dbReference>